<dbReference type="Pfam" id="PF13489">
    <property type="entry name" value="Methyltransf_23"/>
    <property type="match status" value="1"/>
</dbReference>
<dbReference type="EMBL" id="FXYD01000003">
    <property type="protein sequence ID" value="SMX39427.1"/>
    <property type="molecule type" value="Genomic_DNA"/>
</dbReference>
<dbReference type="SUPFAM" id="SSF53335">
    <property type="entry name" value="S-adenosyl-L-methionine-dependent methyltransferases"/>
    <property type="match status" value="1"/>
</dbReference>
<sequence length="245" mass="28100">MPHSLEIDSTEVHLNMFAGHDNGRIRRLENGRYMAEVLYPVFKPKTVIDLGCGLGFFLKAMANEGSTVTAVDNDWVKDLQTEVPKDSYVFHDLNEPFKSRKRYALATSFEVAEHLKPERSESFVDDLCELSNTVAFSAAIPGQGGSGHINLRWQSDWVEMFADRGYRCYDAIRPEISNKEHSYFWFRQNAFLFIKDGTRVPASVAGREITADAANQVCRNLYNRQVKRMRARILKLQERIKELEA</sequence>
<dbReference type="AlphaFoldDB" id="A0A238KA88"/>
<dbReference type="OrthoDB" id="9791837at2"/>
<reference evidence="2" key="1">
    <citation type="submission" date="2017-05" db="EMBL/GenBank/DDBJ databases">
        <authorList>
            <person name="Rodrigo-Torres L."/>
            <person name="Arahal R. D."/>
            <person name="Lucena T."/>
        </authorList>
    </citation>
    <scope>NUCLEOTIDE SEQUENCE [LARGE SCALE GENOMIC DNA]</scope>
    <source>
        <strain evidence="2">CECT 8868</strain>
    </source>
</reference>
<proteinExistence type="predicted"/>
<dbReference type="RefSeq" id="WP_143849601.1">
    <property type="nucleotide sequence ID" value="NZ_FXYD01000003.1"/>
</dbReference>
<evidence type="ECO:0000313" key="2">
    <source>
        <dbReference type="Proteomes" id="UP000203464"/>
    </source>
</evidence>
<dbReference type="InterPro" id="IPR029063">
    <property type="entry name" value="SAM-dependent_MTases_sf"/>
</dbReference>
<evidence type="ECO:0000313" key="1">
    <source>
        <dbReference type="EMBL" id="SMX39427.1"/>
    </source>
</evidence>
<accession>A0A238KA88</accession>
<protein>
    <submittedName>
        <fullName evidence="1">Bifunctional 3-demethylubiquinone-9 3-methyltransferase/ 2-octaprenyl-6-hydroxy phenol methylase</fullName>
    </submittedName>
</protein>
<dbReference type="GO" id="GO:0032259">
    <property type="term" value="P:methylation"/>
    <property type="evidence" value="ECO:0007669"/>
    <property type="project" value="UniProtKB-KW"/>
</dbReference>
<organism evidence="1 2">
    <name type="scientific">Octadecabacter ascidiaceicola</name>
    <dbReference type="NCBI Taxonomy" id="1655543"/>
    <lineage>
        <taxon>Bacteria</taxon>
        <taxon>Pseudomonadati</taxon>
        <taxon>Pseudomonadota</taxon>
        <taxon>Alphaproteobacteria</taxon>
        <taxon>Rhodobacterales</taxon>
        <taxon>Roseobacteraceae</taxon>
        <taxon>Octadecabacter</taxon>
    </lineage>
</organism>
<keyword evidence="1" id="KW-0808">Transferase</keyword>
<dbReference type="Gene3D" id="3.40.50.150">
    <property type="entry name" value="Vaccinia Virus protein VP39"/>
    <property type="match status" value="1"/>
</dbReference>
<keyword evidence="1" id="KW-0830">Ubiquinone</keyword>
<gene>
    <name evidence="1" type="ORF">OCA8868_01967</name>
</gene>
<dbReference type="Proteomes" id="UP000203464">
    <property type="component" value="Unassembled WGS sequence"/>
</dbReference>
<name>A0A238KA88_9RHOB</name>
<keyword evidence="2" id="KW-1185">Reference proteome</keyword>
<dbReference type="GO" id="GO:0008168">
    <property type="term" value="F:methyltransferase activity"/>
    <property type="evidence" value="ECO:0007669"/>
    <property type="project" value="UniProtKB-KW"/>
</dbReference>
<keyword evidence="1" id="KW-0489">Methyltransferase</keyword>